<reference evidence="2" key="1">
    <citation type="submission" date="2023-05" db="EMBL/GenBank/DDBJ databases">
        <title>Nepenthes gracilis genome sequencing.</title>
        <authorList>
            <person name="Fukushima K."/>
        </authorList>
    </citation>
    <scope>NUCLEOTIDE SEQUENCE</scope>
    <source>
        <strain evidence="2">SING2019-196</strain>
    </source>
</reference>
<evidence type="ECO:0000313" key="3">
    <source>
        <dbReference type="Proteomes" id="UP001279734"/>
    </source>
</evidence>
<organism evidence="2 3">
    <name type="scientific">Nepenthes gracilis</name>
    <name type="common">Slender pitcher plant</name>
    <dbReference type="NCBI Taxonomy" id="150966"/>
    <lineage>
        <taxon>Eukaryota</taxon>
        <taxon>Viridiplantae</taxon>
        <taxon>Streptophyta</taxon>
        <taxon>Embryophyta</taxon>
        <taxon>Tracheophyta</taxon>
        <taxon>Spermatophyta</taxon>
        <taxon>Magnoliopsida</taxon>
        <taxon>eudicotyledons</taxon>
        <taxon>Gunneridae</taxon>
        <taxon>Pentapetalae</taxon>
        <taxon>Caryophyllales</taxon>
        <taxon>Nepenthaceae</taxon>
        <taxon>Nepenthes</taxon>
    </lineage>
</organism>
<evidence type="ECO:0008006" key="4">
    <source>
        <dbReference type="Google" id="ProtNLM"/>
    </source>
</evidence>
<gene>
    <name evidence="2" type="ORF">Nepgr_006637</name>
</gene>
<name>A0AAD3XHI3_NEPGR</name>
<protein>
    <recommendedName>
        <fullName evidence="4">Transmembrane protein</fullName>
    </recommendedName>
</protein>
<dbReference type="AlphaFoldDB" id="A0AAD3XHI3"/>
<dbReference type="EMBL" id="BSYO01000005">
    <property type="protein sequence ID" value="GMH04797.1"/>
    <property type="molecule type" value="Genomic_DNA"/>
</dbReference>
<keyword evidence="1" id="KW-0472">Membrane</keyword>
<evidence type="ECO:0000256" key="1">
    <source>
        <dbReference type="SAM" id="Phobius"/>
    </source>
</evidence>
<keyword evidence="3" id="KW-1185">Reference proteome</keyword>
<feature type="transmembrane region" description="Helical" evidence="1">
    <location>
        <begin position="109"/>
        <end position="128"/>
    </location>
</feature>
<dbReference type="Proteomes" id="UP001279734">
    <property type="component" value="Unassembled WGS sequence"/>
</dbReference>
<proteinExistence type="predicted"/>
<sequence length="136" mass="15337">MDTSDFLLPLIWFVKQVLMVNGADCRSYPTFLLMLIYSSRCGWCCVAGLLCGRSFCSDDAAMWTMFLVMVGVGWVLPHRCLCRFCCGFYVEVMVWFTIVLLSGHVKGGHLMGFVFLLALKLVALPWLIDADLMETS</sequence>
<feature type="transmembrane region" description="Helical" evidence="1">
    <location>
        <begin position="84"/>
        <end position="103"/>
    </location>
</feature>
<keyword evidence="1" id="KW-1133">Transmembrane helix</keyword>
<keyword evidence="1" id="KW-0812">Transmembrane</keyword>
<evidence type="ECO:0000313" key="2">
    <source>
        <dbReference type="EMBL" id="GMH04797.1"/>
    </source>
</evidence>
<accession>A0AAD3XHI3</accession>
<comment type="caution">
    <text evidence="2">The sequence shown here is derived from an EMBL/GenBank/DDBJ whole genome shotgun (WGS) entry which is preliminary data.</text>
</comment>
<feature type="transmembrane region" description="Helical" evidence="1">
    <location>
        <begin position="61"/>
        <end position="77"/>
    </location>
</feature>